<gene>
    <name evidence="5 6" type="primary">rpmF</name>
    <name evidence="6" type="ORF">WMW72_29285</name>
</gene>
<name>A0ABU9DT21_9BACL</name>
<evidence type="ECO:0000256" key="5">
    <source>
        <dbReference type="HAMAP-Rule" id="MF_00340"/>
    </source>
</evidence>
<comment type="caution">
    <text evidence="6">The sequence shown here is derived from an EMBL/GenBank/DDBJ whole genome shotgun (WGS) entry which is preliminary data.</text>
</comment>
<dbReference type="GO" id="GO:0005840">
    <property type="term" value="C:ribosome"/>
    <property type="evidence" value="ECO:0007669"/>
    <property type="project" value="UniProtKB-KW"/>
</dbReference>
<dbReference type="InterPro" id="IPR011332">
    <property type="entry name" value="Ribosomal_zn-bd"/>
</dbReference>
<evidence type="ECO:0000313" key="7">
    <source>
        <dbReference type="Proteomes" id="UP001469365"/>
    </source>
</evidence>
<dbReference type="RefSeq" id="WP_341419134.1">
    <property type="nucleotide sequence ID" value="NZ_JBBPCC010000025.1"/>
</dbReference>
<dbReference type="InterPro" id="IPR044957">
    <property type="entry name" value="Ribosomal_bL32_bact"/>
</dbReference>
<keyword evidence="7" id="KW-1185">Reference proteome</keyword>
<accession>A0ABU9DT21</accession>
<keyword evidence="2 5" id="KW-0689">Ribosomal protein</keyword>
<reference evidence="6 7" key="1">
    <citation type="submission" date="2024-04" db="EMBL/GenBank/DDBJ databases">
        <title>draft genome sequnece of Paenibacillus filicis.</title>
        <authorList>
            <person name="Kim D.-U."/>
        </authorList>
    </citation>
    <scope>NUCLEOTIDE SEQUENCE [LARGE SCALE GENOMIC DNA]</scope>
    <source>
        <strain evidence="6 7">KACC14197</strain>
    </source>
</reference>
<evidence type="ECO:0000256" key="1">
    <source>
        <dbReference type="ARBA" id="ARBA00008560"/>
    </source>
</evidence>
<evidence type="ECO:0000313" key="6">
    <source>
        <dbReference type="EMBL" id="MEK8132010.1"/>
    </source>
</evidence>
<organism evidence="6 7">
    <name type="scientific">Paenibacillus filicis</name>
    <dbReference type="NCBI Taxonomy" id="669464"/>
    <lineage>
        <taxon>Bacteria</taxon>
        <taxon>Bacillati</taxon>
        <taxon>Bacillota</taxon>
        <taxon>Bacilli</taxon>
        <taxon>Bacillales</taxon>
        <taxon>Paenibacillaceae</taxon>
        <taxon>Paenibacillus</taxon>
    </lineage>
</organism>
<keyword evidence="3 5" id="KW-0687">Ribonucleoprotein</keyword>
<sequence>MAVPQRRTSKTRRDKRRTHFKLEVPGMVKCSHCGELKLAHRVCKSCGTYKNREIINQ</sequence>
<dbReference type="HAMAP" id="MF_00340">
    <property type="entry name" value="Ribosomal_bL32"/>
    <property type="match status" value="1"/>
</dbReference>
<comment type="similarity">
    <text evidence="1 5">Belongs to the bacterial ribosomal protein bL32 family.</text>
</comment>
<dbReference type="SUPFAM" id="SSF57829">
    <property type="entry name" value="Zn-binding ribosomal proteins"/>
    <property type="match status" value="1"/>
</dbReference>
<dbReference type="PANTHER" id="PTHR35534">
    <property type="entry name" value="50S RIBOSOMAL PROTEIN L32"/>
    <property type="match status" value="1"/>
</dbReference>
<dbReference type="PANTHER" id="PTHR35534:SF2">
    <property type="entry name" value="LARGE RIBOSOMAL SUBUNIT PROTEIN BL32"/>
    <property type="match status" value="1"/>
</dbReference>
<dbReference type="InterPro" id="IPR002677">
    <property type="entry name" value="Ribosomal_bL32"/>
</dbReference>
<dbReference type="Pfam" id="PF01783">
    <property type="entry name" value="Ribosomal_L32p"/>
    <property type="match status" value="1"/>
</dbReference>
<protein>
    <recommendedName>
        <fullName evidence="4 5">Large ribosomal subunit protein bL32</fullName>
    </recommendedName>
</protein>
<evidence type="ECO:0000256" key="4">
    <source>
        <dbReference type="ARBA" id="ARBA00035178"/>
    </source>
</evidence>
<evidence type="ECO:0000256" key="3">
    <source>
        <dbReference type="ARBA" id="ARBA00023274"/>
    </source>
</evidence>
<proteinExistence type="inferred from homology"/>
<dbReference type="NCBIfam" id="TIGR01031">
    <property type="entry name" value="rpmF_bact"/>
    <property type="match status" value="1"/>
</dbReference>
<dbReference type="Proteomes" id="UP001469365">
    <property type="component" value="Unassembled WGS sequence"/>
</dbReference>
<dbReference type="Gene3D" id="1.20.5.640">
    <property type="entry name" value="Single helix bin"/>
    <property type="match status" value="1"/>
</dbReference>
<dbReference type="EMBL" id="JBBPCC010000025">
    <property type="protein sequence ID" value="MEK8132010.1"/>
    <property type="molecule type" value="Genomic_DNA"/>
</dbReference>
<evidence type="ECO:0000256" key="2">
    <source>
        <dbReference type="ARBA" id="ARBA00022980"/>
    </source>
</evidence>